<reference evidence="3 4" key="1">
    <citation type="submission" date="2020-03" db="EMBL/GenBank/DDBJ databases">
        <title>Genomic Encyclopedia of Type Strains, Phase IV (KMG-IV): sequencing the most valuable type-strain genomes for metagenomic binning, comparative biology and taxonomic classification.</title>
        <authorList>
            <person name="Goeker M."/>
        </authorList>
    </citation>
    <scope>NUCLEOTIDE SEQUENCE [LARGE SCALE GENOMIC DNA]</scope>
    <source>
        <strain evidence="3 4">DSM 4736</strain>
    </source>
</reference>
<dbReference type="AlphaFoldDB" id="A0A7X5YK39"/>
<comment type="caution">
    <text evidence="3">The sequence shown here is derived from an EMBL/GenBank/DDBJ whole genome shotgun (WGS) entry which is preliminary data.</text>
</comment>
<feature type="domain" description="DUF6456" evidence="2">
    <location>
        <begin position="107"/>
        <end position="239"/>
    </location>
</feature>
<dbReference type="Pfam" id="PF20057">
    <property type="entry name" value="DUF6456"/>
    <property type="match status" value="1"/>
</dbReference>
<feature type="region of interest" description="Disordered" evidence="1">
    <location>
        <begin position="65"/>
        <end position="88"/>
    </location>
</feature>
<evidence type="ECO:0000313" key="4">
    <source>
        <dbReference type="Proteomes" id="UP000587415"/>
    </source>
</evidence>
<evidence type="ECO:0000313" key="3">
    <source>
        <dbReference type="EMBL" id="NJC41397.1"/>
    </source>
</evidence>
<protein>
    <recommendedName>
        <fullName evidence="2">DUF6456 domain-containing protein</fullName>
    </recommendedName>
</protein>
<organism evidence="3 4">
    <name type="scientific">Brevundimonas alba</name>
    <dbReference type="NCBI Taxonomy" id="74314"/>
    <lineage>
        <taxon>Bacteria</taxon>
        <taxon>Pseudomonadati</taxon>
        <taxon>Pseudomonadota</taxon>
        <taxon>Alphaproteobacteria</taxon>
        <taxon>Caulobacterales</taxon>
        <taxon>Caulobacteraceae</taxon>
        <taxon>Brevundimonas</taxon>
    </lineage>
</organism>
<dbReference type="InterPro" id="IPR045599">
    <property type="entry name" value="DUF6456"/>
</dbReference>
<dbReference type="RefSeq" id="WP_342448332.1">
    <property type="nucleotide sequence ID" value="NZ_JAATJM010000001.1"/>
</dbReference>
<evidence type="ECO:0000259" key="2">
    <source>
        <dbReference type="Pfam" id="PF20057"/>
    </source>
</evidence>
<accession>A0A7X5YK39</accession>
<dbReference type="EMBL" id="JAATJM010000001">
    <property type="protein sequence ID" value="NJC41397.1"/>
    <property type="molecule type" value="Genomic_DNA"/>
</dbReference>
<gene>
    <name evidence="3" type="ORF">GGQ87_001655</name>
</gene>
<keyword evidence="4" id="KW-1185">Reference proteome</keyword>
<dbReference type="Proteomes" id="UP000587415">
    <property type="component" value="Unassembled WGS sequence"/>
</dbReference>
<name>A0A7X5YK39_9CAUL</name>
<sequence>MRAAGMSGGAGRARRLLARPGGWIEPRSEGGYAVRIGPDRRSRVVATVDEADFRRLVEDPGLKARPGGGWVQRRESQDAVAPAPGRPGFVEGERTVMGANGRMETHRANLAPSPIAWLSGRRDAGGRPWIDRAERAAADRLAAEAELALAGPSLTMRWDALPRCGGGSAARTEPGDRALAAGRRVEAALAACGPARAMVEQVCIRASSLQAAEQGLGLRRRQGKLLLKAGLRALAAHYRIG</sequence>
<evidence type="ECO:0000256" key="1">
    <source>
        <dbReference type="SAM" id="MobiDB-lite"/>
    </source>
</evidence>
<proteinExistence type="predicted"/>